<comment type="caution">
    <text evidence="5">The sequence shown here is derived from an EMBL/GenBank/DDBJ whole genome shotgun (WGS) entry which is preliminary data.</text>
</comment>
<evidence type="ECO:0000256" key="3">
    <source>
        <dbReference type="ARBA" id="ARBA00023159"/>
    </source>
</evidence>
<reference evidence="5 6" key="1">
    <citation type="submission" date="2019-08" db="EMBL/GenBank/DDBJ databases">
        <title>In-depth cultivation of the pig gut microbiome towards novel bacterial diversity and tailored functional studies.</title>
        <authorList>
            <person name="Wylensek D."/>
            <person name="Hitch T.C.A."/>
            <person name="Clavel T."/>
        </authorList>
    </citation>
    <scope>NUCLEOTIDE SEQUENCE [LARGE SCALE GENOMIC DNA]</scope>
    <source>
        <strain evidence="5 6">WCA-470BD-2E</strain>
    </source>
</reference>
<evidence type="ECO:0000256" key="1">
    <source>
        <dbReference type="ARBA" id="ARBA00022490"/>
    </source>
</evidence>
<dbReference type="Gene3D" id="3.40.50.2300">
    <property type="match status" value="1"/>
</dbReference>
<dbReference type="PROSITE" id="PS50930">
    <property type="entry name" value="HTH_LYTTR"/>
    <property type="match status" value="1"/>
</dbReference>
<dbReference type="EMBL" id="VUMW01000040">
    <property type="protein sequence ID" value="MST80616.1"/>
    <property type="molecule type" value="Genomic_DNA"/>
</dbReference>
<dbReference type="AlphaFoldDB" id="A0A844FQF1"/>
<evidence type="ECO:0000256" key="2">
    <source>
        <dbReference type="ARBA" id="ARBA00023012"/>
    </source>
</evidence>
<protein>
    <recommendedName>
        <fullName evidence="4">HTH LytTR-type domain-containing protein</fullName>
    </recommendedName>
</protein>
<organism evidence="5 6">
    <name type="scientific">Lactobacillus equicursoris</name>
    <dbReference type="NCBI Taxonomy" id="420645"/>
    <lineage>
        <taxon>Bacteria</taxon>
        <taxon>Bacillati</taxon>
        <taxon>Bacillota</taxon>
        <taxon>Bacilli</taxon>
        <taxon>Lactobacillales</taxon>
        <taxon>Lactobacillaceae</taxon>
        <taxon>Lactobacillus</taxon>
    </lineage>
</organism>
<evidence type="ECO:0000313" key="6">
    <source>
        <dbReference type="Proteomes" id="UP000452141"/>
    </source>
</evidence>
<dbReference type="Proteomes" id="UP000452141">
    <property type="component" value="Unassembled WGS sequence"/>
</dbReference>
<name>A0A844FQF1_9LACO</name>
<feature type="domain" description="HTH LytTR-type" evidence="4">
    <location>
        <begin position="202"/>
        <end position="303"/>
    </location>
</feature>
<dbReference type="Pfam" id="PF04397">
    <property type="entry name" value="LytTR"/>
    <property type="match status" value="1"/>
</dbReference>
<dbReference type="InterPro" id="IPR046947">
    <property type="entry name" value="LytR-like"/>
</dbReference>
<dbReference type="InterPro" id="IPR007492">
    <property type="entry name" value="LytTR_DNA-bd_dom"/>
</dbReference>
<keyword evidence="3" id="KW-0010">Activator</keyword>
<dbReference type="PANTHER" id="PTHR37299:SF3">
    <property type="entry name" value="STAGE 0 SPORULATION PROTEIN A HOMOLOG"/>
    <property type="match status" value="1"/>
</dbReference>
<keyword evidence="1" id="KW-0963">Cytoplasm</keyword>
<evidence type="ECO:0000259" key="4">
    <source>
        <dbReference type="PROSITE" id="PS50930"/>
    </source>
</evidence>
<dbReference type="GO" id="GO:0000156">
    <property type="term" value="F:phosphorelay response regulator activity"/>
    <property type="evidence" value="ECO:0007669"/>
    <property type="project" value="InterPro"/>
</dbReference>
<sequence>MFLLDLPLVCHKSWLFCQQIHFQHIFHLFLFLLNLRAISITMLLFDRQFKGILMIRVFMCSDNPQKSLDLYRKIKDSLIYLSTDIYQPKLLSTIFSYEEMISFSAKHSIKFGIYFIDKASISSNVSFSLNVSNEILKNDPGAQLIFLTPNIETASFLFEYKIRAIDCIYKSDLSKYSSRFTSAICYALKMIDQLSSITKKVFSYKIGRQIKQVNANDILCISTTKYPHKLQIICTSLEDEFVGDLKNIDNLSIGLAKVSRSCLVNPQRIQSVDLDSRVILLENNVSINLSRNCVKNLLAAMHRLY</sequence>
<proteinExistence type="predicted"/>
<gene>
    <name evidence="5" type="ORF">FYJ61_09315</name>
</gene>
<dbReference type="PANTHER" id="PTHR37299">
    <property type="entry name" value="TRANSCRIPTIONAL REGULATOR-RELATED"/>
    <property type="match status" value="1"/>
</dbReference>
<keyword evidence="2" id="KW-0902">Two-component regulatory system</keyword>
<evidence type="ECO:0000313" key="5">
    <source>
        <dbReference type="EMBL" id="MST80616.1"/>
    </source>
</evidence>
<dbReference type="GO" id="GO:0003677">
    <property type="term" value="F:DNA binding"/>
    <property type="evidence" value="ECO:0007669"/>
    <property type="project" value="InterPro"/>
</dbReference>
<dbReference type="SMART" id="SM00850">
    <property type="entry name" value="LytTR"/>
    <property type="match status" value="1"/>
</dbReference>
<accession>A0A844FQF1</accession>
<dbReference type="Gene3D" id="2.40.50.1020">
    <property type="entry name" value="LytTr DNA-binding domain"/>
    <property type="match status" value="1"/>
</dbReference>